<dbReference type="GO" id="GO:0043885">
    <property type="term" value="F:anaerobic carbon-monoxide dehydrogenase activity"/>
    <property type="evidence" value="ECO:0007669"/>
    <property type="project" value="InterPro"/>
</dbReference>
<comment type="caution">
    <text evidence="2">The sequence shown here is derived from an EMBL/GenBank/DDBJ whole genome shotgun (WGS) entry which is preliminary data.</text>
</comment>
<dbReference type="InterPro" id="IPR011254">
    <property type="entry name" value="Prismane-like_sf"/>
</dbReference>
<dbReference type="Pfam" id="PF19436">
    <property type="entry name" value="ACS_CODH_B_C"/>
    <property type="match status" value="1"/>
</dbReference>
<protein>
    <recommendedName>
        <fullName evidence="1">CO dehydrogenase/acetyl-CoA synthase complex beta subunit C-terminal domain-containing protein</fullName>
    </recommendedName>
</protein>
<accession>X1L8I1</accession>
<proteinExistence type="predicted"/>
<dbReference type="GO" id="GO:0006084">
    <property type="term" value="P:acetyl-CoA metabolic process"/>
    <property type="evidence" value="ECO:0007669"/>
    <property type="project" value="InterPro"/>
</dbReference>
<dbReference type="InterPro" id="IPR045822">
    <property type="entry name" value="ACS_CODH_B_C"/>
</dbReference>
<sequence>MVWVPKEIKERYRETIEAKGLWDKIATEEDVADVDQLLKWLDEHQHPWLMGQVELPT</sequence>
<dbReference type="SUPFAM" id="SSF56821">
    <property type="entry name" value="Prismane protein-like"/>
    <property type="match status" value="1"/>
</dbReference>
<dbReference type="Gene3D" id="3.40.1470.10">
    <property type="entry name" value="Bifunctional carbon monoxide dehydrogenase/acetyl-coa synthase(codh/acs), Chain M, domain 5"/>
    <property type="match status" value="1"/>
</dbReference>
<gene>
    <name evidence="2" type="ORF">S03H2_71009</name>
</gene>
<dbReference type="AlphaFoldDB" id="X1L8I1"/>
<name>X1L8I1_9ZZZZ</name>
<dbReference type="PANTHER" id="PTHR42281:SF1">
    <property type="entry name" value="ACETYL-COA DECARBONYLASE_SYNTHASE COMPLEX SUBUNIT BETA 1"/>
    <property type="match status" value="1"/>
</dbReference>
<feature type="domain" description="CO dehydrogenase/acetyl-CoA synthase complex beta subunit C-terminal" evidence="1">
    <location>
        <begin position="1"/>
        <end position="49"/>
    </location>
</feature>
<dbReference type="InterPro" id="IPR004461">
    <property type="entry name" value="CO_DH/Ac-CoA_synth_bsu"/>
</dbReference>
<dbReference type="PANTHER" id="PTHR42281">
    <property type="match status" value="1"/>
</dbReference>
<evidence type="ECO:0000259" key="1">
    <source>
        <dbReference type="Pfam" id="PF19436"/>
    </source>
</evidence>
<evidence type="ECO:0000313" key="2">
    <source>
        <dbReference type="EMBL" id="GAH98729.1"/>
    </source>
</evidence>
<organism evidence="2">
    <name type="scientific">marine sediment metagenome</name>
    <dbReference type="NCBI Taxonomy" id="412755"/>
    <lineage>
        <taxon>unclassified sequences</taxon>
        <taxon>metagenomes</taxon>
        <taxon>ecological metagenomes</taxon>
    </lineage>
</organism>
<reference evidence="2" key="1">
    <citation type="journal article" date="2014" name="Front. Microbiol.">
        <title>High frequency of phylogenetically diverse reductive dehalogenase-homologous genes in deep subseafloor sedimentary metagenomes.</title>
        <authorList>
            <person name="Kawai M."/>
            <person name="Futagami T."/>
            <person name="Toyoda A."/>
            <person name="Takaki Y."/>
            <person name="Nishi S."/>
            <person name="Hori S."/>
            <person name="Arai W."/>
            <person name="Tsubouchi T."/>
            <person name="Morono Y."/>
            <person name="Uchiyama I."/>
            <person name="Ito T."/>
            <person name="Fujiyama A."/>
            <person name="Inagaki F."/>
            <person name="Takami H."/>
        </authorList>
    </citation>
    <scope>NUCLEOTIDE SEQUENCE</scope>
    <source>
        <strain evidence="2">Expedition CK06-06</strain>
    </source>
</reference>
<dbReference type="EMBL" id="BARU01047368">
    <property type="protein sequence ID" value="GAH98729.1"/>
    <property type="molecule type" value="Genomic_DNA"/>
</dbReference>